<feature type="transmembrane region" description="Helical" evidence="1">
    <location>
        <begin position="43"/>
        <end position="66"/>
    </location>
</feature>
<evidence type="ECO:0000256" key="1">
    <source>
        <dbReference type="SAM" id="Phobius"/>
    </source>
</evidence>
<organism evidence="3 4">
    <name type="scientific">Saxophila tyrrhenica</name>
    <dbReference type="NCBI Taxonomy" id="1690608"/>
    <lineage>
        <taxon>Eukaryota</taxon>
        <taxon>Fungi</taxon>
        <taxon>Dikarya</taxon>
        <taxon>Ascomycota</taxon>
        <taxon>Pezizomycotina</taxon>
        <taxon>Dothideomycetes</taxon>
        <taxon>Dothideomycetidae</taxon>
        <taxon>Mycosphaerellales</taxon>
        <taxon>Extremaceae</taxon>
        <taxon>Saxophila</taxon>
    </lineage>
</organism>
<dbReference type="InterPro" id="IPR029052">
    <property type="entry name" value="Metallo-depent_PP-like"/>
</dbReference>
<dbReference type="Gene3D" id="3.60.21.10">
    <property type="match status" value="1"/>
</dbReference>
<dbReference type="GO" id="GO:0005737">
    <property type="term" value="C:cytoplasm"/>
    <property type="evidence" value="ECO:0007669"/>
    <property type="project" value="TreeGrafter"/>
</dbReference>
<dbReference type="PANTHER" id="PTHR32440:SF11">
    <property type="entry name" value="METALLOPHOSPHOESTERASE DOMAIN-CONTAINING PROTEIN"/>
    <property type="match status" value="1"/>
</dbReference>
<name>A0AAV9PIK0_9PEZI</name>
<keyword evidence="1" id="KW-0472">Membrane</keyword>
<dbReference type="GO" id="GO:0016788">
    <property type="term" value="F:hydrolase activity, acting on ester bonds"/>
    <property type="evidence" value="ECO:0007669"/>
    <property type="project" value="TreeGrafter"/>
</dbReference>
<feature type="domain" description="Calcineurin-like phosphoesterase" evidence="2">
    <location>
        <begin position="91"/>
        <end position="237"/>
    </location>
</feature>
<dbReference type="SUPFAM" id="SSF56300">
    <property type="entry name" value="Metallo-dependent phosphatases"/>
    <property type="match status" value="1"/>
</dbReference>
<sequence length="459" mass="51383">MAPLPSTWRWQPVDDDGRKVECGAQVYSKDEDAPVRSIFHPKWLAMMLFTGLLAIAFFTLSPGLAIPIGSRKGGNSIGKPLRFAKDGTFQISIFGDLHFGENAWEQWGPQQDIWSTYVINQVLDAESQQLVVLNGDLITGENTFLENSTDYLNQIVAPLVQRDLSWASTYGNHDSQYNLSRENILAHERLYLNARTTQMVFGRDAGVTNYYLPVYSHKNKHKPALILWFFDSRGGFYYQEQDAAGDPIGQPDWVDQSVVDWFSTTNEQLTTDHRGPIPSVGFVHIPMNASRALQTEVGVRKHYQPGINHDYPLAQQAQGWCPDGANDGPCSYGGQDVPFMEAIASTPGMMALFSGHDHGDSWCYKWDTQLPGISMTGNGVNLCFGQHSGYGGYGTWTRGSRQVLVHENMLKDLDNLELETWIRLENQNVVGAVTLNSTYGQDRYPATKDTHTHCPTCVY</sequence>
<dbReference type="AlphaFoldDB" id="A0AAV9PIK0"/>
<comment type="caution">
    <text evidence="3">The sequence shown here is derived from an EMBL/GenBank/DDBJ whole genome shotgun (WGS) entry which is preliminary data.</text>
</comment>
<evidence type="ECO:0000259" key="2">
    <source>
        <dbReference type="Pfam" id="PF00149"/>
    </source>
</evidence>
<evidence type="ECO:0000313" key="3">
    <source>
        <dbReference type="EMBL" id="KAK5173448.1"/>
    </source>
</evidence>
<dbReference type="InterPro" id="IPR004843">
    <property type="entry name" value="Calcineurin-like_PHP"/>
</dbReference>
<protein>
    <recommendedName>
        <fullName evidence="2">Calcineurin-like phosphoesterase domain-containing protein</fullName>
    </recommendedName>
</protein>
<evidence type="ECO:0000313" key="4">
    <source>
        <dbReference type="Proteomes" id="UP001337655"/>
    </source>
</evidence>
<dbReference type="CDD" id="cd07383">
    <property type="entry name" value="MPP_Dcr2"/>
    <property type="match status" value="1"/>
</dbReference>
<proteinExistence type="predicted"/>
<dbReference type="GeneID" id="89923476"/>
<reference evidence="3 4" key="1">
    <citation type="submission" date="2023-08" db="EMBL/GenBank/DDBJ databases">
        <title>Black Yeasts Isolated from many extreme environments.</title>
        <authorList>
            <person name="Coleine C."/>
            <person name="Stajich J.E."/>
            <person name="Selbmann L."/>
        </authorList>
    </citation>
    <scope>NUCLEOTIDE SEQUENCE [LARGE SCALE GENOMIC DNA]</scope>
    <source>
        <strain evidence="3 4">CCFEE 5935</strain>
    </source>
</reference>
<keyword evidence="4" id="KW-1185">Reference proteome</keyword>
<keyword evidence="1" id="KW-0812">Transmembrane</keyword>
<accession>A0AAV9PIK0</accession>
<dbReference type="RefSeq" id="XP_064662143.1">
    <property type="nucleotide sequence ID" value="XM_064799388.1"/>
</dbReference>
<keyword evidence="1" id="KW-1133">Transmembrane helix</keyword>
<dbReference type="Proteomes" id="UP001337655">
    <property type="component" value="Unassembled WGS sequence"/>
</dbReference>
<dbReference type="Pfam" id="PF00149">
    <property type="entry name" value="Metallophos"/>
    <property type="match status" value="1"/>
</dbReference>
<gene>
    <name evidence="3" type="ORF">LTR77_002129</name>
</gene>
<dbReference type="EMBL" id="JAVRRT010000003">
    <property type="protein sequence ID" value="KAK5173448.1"/>
    <property type="molecule type" value="Genomic_DNA"/>
</dbReference>
<dbReference type="PANTHER" id="PTHR32440">
    <property type="entry name" value="PHOSPHATASE DCR2-RELATED-RELATED"/>
    <property type="match status" value="1"/>
</dbReference>